<organism evidence="1 2">
    <name type="scientific">Oryzias melastigma</name>
    <name type="common">Marine medaka</name>
    <dbReference type="NCBI Taxonomy" id="30732"/>
    <lineage>
        <taxon>Eukaryota</taxon>
        <taxon>Metazoa</taxon>
        <taxon>Chordata</taxon>
        <taxon>Craniata</taxon>
        <taxon>Vertebrata</taxon>
        <taxon>Euteleostomi</taxon>
        <taxon>Actinopterygii</taxon>
        <taxon>Neopterygii</taxon>
        <taxon>Teleostei</taxon>
        <taxon>Neoteleostei</taxon>
        <taxon>Acanthomorphata</taxon>
        <taxon>Ovalentaria</taxon>
        <taxon>Atherinomorphae</taxon>
        <taxon>Beloniformes</taxon>
        <taxon>Adrianichthyidae</taxon>
        <taxon>Oryziinae</taxon>
        <taxon>Oryzias</taxon>
    </lineage>
</organism>
<proteinExistence type="predicted"/>
<sequence length="108" mass="11806">MLTSEDSRPCEADDLIHIRDCKPTIINPVRHESFCGLGLLCVHQSGKPLPQKAFVEDVHVVRETRLRALTCSSLMLHRIHACGGGTGRILSCDACVHACMHGGEEEST</sequence>
<accession>A0A834BS93</accession>
<reference evidence="1" key="1">
    <citation type="journal article" name="BMC Genomics">
        <title>Long-read sequencing and de novo genome assembly of marine medaka (Oryzias melastigma).</title>
        <authorList>
            <person name="Liang P."/>
            <person name="Saqib H.S.A."/>
            <person name="Ni X."/>
            <person name="Shen Y."/>
        </authorList>
    </citation>
    <scope>NUCLEOTIDE SEQUENCE</scope>
    <source>
        <strain evidence="1">Bigg-433</strain>
    </source>
</reference>
<dbReference type="Proteomes" id="UP000646548">
    <property type="component" value="Unassembled WGS sequence"/>
</dbReference>
<evidence type="ECO:0000313" key="1">
    <source>
        <dbReference type="EMBL" id="KAF6719047.1"/>
    </source>
</evidence>
<evidence type="ECO:0000313" key="2">
    <source>
        <dbReference type="Proteomes" id="UP000646548"/>
    </source>
</evidence>
<comment type="caution">
    <text evidence="1">The sequence shown here is derived from an EMBL/GenBank/DDBJ whole genome shotgun (WGS) entry which is preliminary data.</text>
</comment>
<name>A0A834BS93_ORYME</name>
<protein>
    <submittedName>
        <fullName evidence="1">Uncharacterized protein</fullName>
    </submittedName>
</protein>
<gene>
    <name evidence="1" type="ORF">FQA47_017260</name>
</gene>
<dbReference type="AlphaFoldDB" id="A0A834BS93"/>
<dbReference type="EMBL" id="WKFB01000649">
    <property type="protein sequence ID" value="KAF6719047.1"/>
    <property type="molecule type" value="Genomic_DNA"/>
</dbReference>